<dbReference type="AlphaFoldDB" id="L1QCI7"/>
<dbReference type="STRING" id="545697.HMPREF0216_02484"/>
<dbReference type="SUPFAM" id="SSF56112">
    <property type="entry name" value="Protein kinase-like (PK-like)"/>
    <property type="match status" value="1"/>
</dbReference>
<keyword evidence="2" id="KW-1133">Transmembrane helix</keyword>
<dbReference type="PANTHER" id="PTHR10566">
    <property type="entry name" value="CHAPERONE-ACTIVITY OF BC1 COMPLEX CABC1 -RELATED"/>
    <property type="match status" value="1"/>
</dbReference>
<dbReference type="CDD" id="cd05121">
    <property type="entry name" value="ABC1_ADCK3-like"/>
    <property type="match status" value="1"/>
</dbReference>
<keyword evidence="5" id="KW-1185">Reference proteome</keyword>
<evidence type="ECO:0000313" key="4">
    <source>
        <dbReference type="EMBL" id="EKY25385.1"/>
    </source>
</evidence>
<reference evidence="4 5" key="1">
    <citation type="submission" date="2012-05" db="EMBL/GenBank/DDBJ databases">
        <authorList>
            <person name="Weinstock G."/>
            <person name="Sodergren E."/>
            <person name="Lobos E.A."/>
            <person name="Fulton L."/>
            <person name="Fulton R."/>
            <person name="Courtney L."/>
            <person name="Fronick C."/>
            <person name="O'Laughlin M."/>
            <person name="Godfrey J."/>
            <person name="Wilson R.M."/>
            <person name="Miner T."/>
            <person name="Farmer C."/>
            <person name="Delehaunty K."/>
            <person name="Cordes M."/>
            <person name="Minx P."/>
            <person name="Tomlinson C."/>
            <person name="Chen J."/>
            <person name="Wollam A."/>
            <person name="Pepin K.H."/>
            <person name="Bhonagiri V."/>
            <person name="Zhang X."/>
            <person name="Suruliraj S."/>
            <person name="Warren W."/>
            <person name="Mitreva M."/>
            <person name="Mardis E.R."/>
            <person name="Wilson R.K."/>
        </authorList>
    </citation>
    <scope>NUCLEOTIDE SEQUENCE [LARGE SCALE GENOMIC DNA]</scope>
    <source>
        <strain evidence="4 5">DSM 1785</strain>
    </source>
</reference>
<comment type="similarity">
    <text evidence="1">Belongs to the protein kinase superfamily. ADCK protein kinase family.</text>
</comment>
<evidence type="ECO:0000256" key="1">
    <source>
        <dbReference type="ARBA" id="ARBA00009670"/>
    </source>
</evidence>
<sequence length="533" mass="60689">MGNSNNRVMEIIKVFANYGFEYIVDKKNKEEKKSPINLRKAFEELGPTFIKIGQVLSTRPDLINDIYLNELSKLQDDVPSESFEEMNNVFYNEFSKNLEDVFLKIDKNPLASASIAQVYSGILKNGNRVVIKIQRPNIKEKMYKDFEILIDLSEKFRWLLKDTIMDPKEALIEIKKSTERELNFNLEANNIKKFKELNKDISCIYAPYIVEELSKERVLTLENISGFKINDRYAIEALGYDKEDIAKKLALSYFKQILKDGFFHGDPHPGNILISEGKICFIDFGIVGELSKELKDGLNNAIDGLASEDINKITDFIIGIAIKSGKINRNKLYEDINYIFKSYVSMSLKNIKLSLLLQEVMEIAKNNNLRLPSEFILLIRCMIMVEGIVAELSPETNIITLVITYVKDIHKQYLLSKFSFDDILFKSYGISKNLIRMPAKIMELTDTLASGRLSLNVKVDETNKYMNSLNKMVNRLAFSLVVGGMLIASSIIINSNPEPRIYGVSVIGIGGYFLSAIFGIWLLISIIRSGSLK</sequence>
<proteinExistence type="inferred from homology"/>
<organism evidence="4 5">
    <name type="scientific">Clostridium celatum DSM 1785</name>
    <dbReference type="NCBI Taxonomy" id="545697"/>
    <lineage>
        <taxon>Bacteria</taxon>
        <taxon>Bacillati</taxon>
        <taxon>Bacillota</taxon>
        <taxon>Clostridia</taxon>
        <taxon>Eubacteriales</taxon>
        <taxon>Clostridiaceae</taxon>
        <taxon>Clostridium</taxon>
    </lineage>
</organism>
<protein>
    <submittedName>
        <fullName evidence="4">ABC1 family protein</fullName>
    </submittedName>
</protein>
<dbReference type="InterPro" id="IPR050154">
    <property type="entry name" value="UbiB_kinase"/>
</dbReference>
<evidence type="ECO:0000256" key="2">
    <source>
        <dbReference type="SAM" id="Phobius"/>
    </source>
</evidence>
<dbReference type="Proteomes" id="UP000010420">
    <property type="component" value="Unassembled WGS sequence"/>
</dbReference>
<name>L1QCI7_9CLOT</name>
<dbReference type="InterPro" id="IPR011009">
    <property type="entry name" value="Kinase-like_dom_sf"/>
</dbReference>
<evidence type="ECO:0000259" key="3">
    <source>
        <dbReference type="Pfam" id="PF03109"/>
    </source>
</evidence>
<dbReference type="eggNOG" id="COG0661">
    <property type="taxonomic scope" value="Bacteria"/>
</dbReference>
<dbReference type="RefSeq" id="WP_005214413.1">
    <property type="nucleotide sequence ID" value="NZ_KB291660.1"/>
</dbReference>
<feature type="domain" description="ABC1 atypical kinase-like" evidence="3">
    <location>
        <begin position="73"/>
        <end position="314"/>
    </location>
</feature>
<dbReference type="InterPro" id="IPR004147">
    <property type="entry name" value="ABC1_dom"/>
</dbReference>
<dbReference type="HOGENOM" id="CLU_006533_0_2_9"/>
<gene>
    <name evidence="4" type="ORF">HMPREF0216_02484</name>
</gene>
<comment type="caution">
    <text evidence="4">The sequence shown here is derived from an EMBL/GenBank/DDBJ whole genome shotgun (WGS) entry which is preliminary data.</text>
</comment>
<dbReference type="PATRIC" id="fig|545697.3.peg.2445"/>
<accession>L1QCI7</accession>
<feature type="transmembrane region" description="Helical" evidence="2">
    <location>
        <begin position="476"/>
        <end position="495"/>
    </location>
</feature>
<keyword evidence="2" id="KW-0472">Membrane</keyword>
<keyword evidence="2" id="KW-0812">Transmembrane</keyword>
<dbReference type="Pfam" id="PF03109">
    <property type="entry name" value="ABC1"/>
    <property type="match status" value="1"/>
</dbReference>
<dbReference type="EMBL" id="AMEZ01000070">
    <property type="protein sequence ID" value="EKY25385.1"/>
    <property type="molecule type" value="Genomic_DNA"/>
</dbReference>
<dbReference type="OrthoDB" id="9795390at2"/>
<feature type="transmembrane region" description="Helical" evidence="2">
    <location>
        <begin position="501"/>
        <end position="524"/>
    </location>
</feature>
<evidence type="ECO:0000313" key="5">
    <source>
        <dbReference type="Proteomes" id="UP000010420"/>
    </source>
</evidence>
<dbReference type="Gene3D" id="1.10.510.10">
    <property type="entry name" value="Transferase(Phosphotransferase) domain 1"/>
    <property type="match status" value="1"/>
</dbReference>
<dbReference type="PANTHER" id="PTHR10566:SF113">
    <property type="entry name" value="PROTEIN ACTIVITY OF BC1 COMPLEX KINASE 7, CHLOROPLASTIC"/>
    <property type="match status" value="1"/>
</dbReference>